<comment type="caution">
    <text evidence="3">The sequence shown here is derived from an EMBL/GenBank/DDBJ whole genome shotgun (WGS) entry which is preliminary data.</text>
</comment>
<feature type="region of interest" description="Disordered" evidence="1">
    <location>
        <begin position="262"/>
        <end position="292"/>
    </location>
</feature>
<evidence type="ECO:0000313" key="4">
    <source>
        <dbReference type="Proteomes" id="UP000535511"/>
    </source>
</evidence>
<name>A0A7Y9E404_9ACTN</name>
<dbReference type="Gene3D" id="3.40.630.30">
    <property type="match status" value="1"/>
</dbReference>
<dbReference type="InterPro" id="IPR000182">
    <property type="entry name" value="GNAT_dom"/>
</dbReference>
<reference evidence="3 4" key="1">
    <citation type="submission" date="2020-07" db="EMBL/GenBank/DDBJ databases">
        <title>Sequencing the genomes of 1000 actinobacteria strains.</title>
        <authorList>
            <person name="Klenk H.-P."/>
        </authorList>
    </citation>
    <scope>NUCLEOTIDE SEQUENCE [LARGE SCALE GENOMIC DNA]</scope>
    <source>
        <strain evidence="3 4">DSM 21350</strain>
    </source>
</reference>
<evidence type="ECO:0000259" key="2">
    <source>
        <dbReference type="PROSITE" id="PS51186"/>
    </source>
</evidence>
<proteinExistence type="predicted"/>
<dbReference type="Proteomes" id="UP000535511">
    <property type="component" value="Unassembled WGS sequence"/>
</dbReference>
<dbReference type="CDD" id="cd04301">
    <property type="entry name" value="NAT_SF"/>
    <property type="match status" value="1"/>
</dbReference>
<keyword evidence="4" id="KW-1185">Reference proteome</keyword>
<dbReference type="Pfam" id="PF00583">
    <property type="entry name" value="Acetyltransf_1"/>
    <property type="match status" value="1"/>
</dbReference>
<dbReference type="AlphaFoldDB" id="A0A7Y9E404"/>
<organism evidence="3 4">
    <name type="scientific">Nocardioides panaciterrulae</name>
    <dbReference type="NCBI Taxonomy" id="661492"/>
    <lineage>
        <taxon>Bacteria</taxon>
        <taxon>Bacillati</taxon>
        <taxon>Actinomycetota</taxon>
        <taxon>Actinomycetes</taxon>
        <taxon>Propionibacteriales</taxon>
        <taxon>Nocardioidaceae</taxon>
        <taxon>Nocardioides</taxon>
    </lineage>
</organism>
<evidence type="ECO:0000256" key="1">
    <source>
        <dbReference type="SAM" id="MobiDB-lite"/>
    </source>
</evidence>
<sequence length="292" mass="29640">MTGVREVPADRLAATSTTPFVRHQVDPAATDRAWVSGRAVVVQNHRGRPGEVLSGPVLTCLGPPEDLVPLMAALAEAGVRPGRLSVEDPSYDGVPAAWSFTRQGHWHWMLSDRPVVGPVVGPGAGPVVGPGGGPTVRVEEADDPAEVDAVLDVANPGSFARPGTPGIECWLGIREAGRLVAVGALRREADGTGHLRGVSVLPSHTGRGLGGALSAALTRRAQAGASGVATLGVYVDNLPALAIYRRLGYVVEHTFSSGPLASGELASGPAGSGELGSGPARSGQLGAGQPQG</sequence>
<accession>A0A7Y9E404</accession>
<dbReference type="PROSITE" id="PS51186">
    <property type="entry name" value="GNAT"/>
    <property type="match status" value="1"/>
</dbReference>
<dbReference type="RefSeq" id="WP_179662598.1">
    <property type="nucleotide sequence ID" value="NZ_JACCBG010000001.1"/>
</dbReference>
<evidence type="ECO:0000313" key="3">
    <source>
        <dbReference type="EMBL" id="NYD40759.1"/>
    </source>
</evidence>
<dbReference type="SUPFAM" id="SSF55729">
    <property type="entry name" value="Acyl-CoA N-acyltransferases (Nat)"/>
    <property type="match status" value="1"/>
</dbReference>
<dbReference type="EMBL" id="JACCBG010000001">
    <property type="protein sequence ID" value="NYD40759.1"/>
    <property type="molecule type" value="Genomic_DNA"/>
</dbReference>
<dbReference type="GO" id="GO:0016747">
    <property type="term" value="F:acyltransferase activity, transferring groups other than amino-acyl groups"/>
    <property type="evidence" value="ECO:0007669"/>
    <property type="project" value="InterPro"/>
</dbReference>
<gene>
    <name evidence="3" type="ORF">BJZ21_000842</name>
</gene>
<protein>
    <submittedName>
        <fullName evidence="3">GNAT superfamily N-acetyltransferase</fullName>
    </submittedName>
</protein>
<dbReference type="InterPro" id="IPR016181">
    <property type="entry name" value="Acyl_CoA_acyltransferase"/>
</dbReference>
<keyword evidence="3" id="KW-0808">Transferase</keyword>
<feature type="domain" description="N-acetyltransferase" evidence="2">
    <location>
        <begin position="134"/>
        <end position="271"/>
    </location>
</feature>